<feature type="transmembrane region" description="Helical" evidence="6">
    <location>
        <begin position="188"/>
        <end position="206"/>
    </location>
</feature>
<dbReference type="InterPro" id="IPR001123">
    <property type="entry name" value="LeuE-type"/>
</dbReference>
<sequence>MIVEGTQVALFILSAIVLNLTPGPDMLFVTASGLKQGPKAGLVAALGITGGSLIHVVFAVIGVTAIFKSSELAFDILRYAGAAYLLWIGFRSFSQRALDLSQPQSSVSKLLIVFRRGVLTNVLNPKVALFFIAFLPQFLDLSAGSIAMQIFILGGIFNLTGLIVNGGAGLFAGGAGRLLLQHPATGKWVSRVSGSIFIGLAAHLVFTERP</sequence>
<evidence type="ECO:0000256" key="5">
    <source>
        <dbReference type="ARBA" id="ARBA00023136"/>
    </source>
</evidence>
<name>A0ABY4W4D6_9PROT</name>
<evidence type="ECO:0000256" key="6">
    <source>
        <dbReference type="SAM" id="Phobius"/>
    </source>
</evidence>
<accession>A0ABY4W4D6</accession>
<protein>
    <submittedName>
        <fullName evidence="7">LysE family translocator</fullName>
    </submittedName>
</protein>
<reference evidence="7" key="1">
    <citation type="submission" date="2022-06" db="EMBL/GenBank/DDBJ databases">
        <title>Sneathiella actinostolidae sp. nov., isolated from a sea anemonein the Western Pacific Ocean.</title>
        <authorList>
            <person name="Wei M.J."/>
        </authorList>
    </citation>
    <scope>NUCLEOTIDE SEQUENCE</scope>
    <source>
        <strain evidence="7">PHK-P5</strain>
    </source>
</reference>
<feature type="transmembrane region" description="Helical" evidence="6">
    <location>
        <begin position="6"/>
        <end position="28"/>
    </location>
</feature>
<evidence type="ECO:0000256" key="3">
    <source>
        <dbReference type="ARBA" id="ARBA00022692"/>
    </source>
</evidence>
<evidence type="ECO:0000256" key="1">
    <source>
        <dbReference type="ARBA" id="ARBA00004651"/>
    </source>
</evidence>
<keyword evidence="5 6" id="KW-0472">Membrane</keyword>
<keyword evidence="4 6" id="KW-1133">Transmembrane helix</keyword>
<comment type="subcellular location">
    <subcellularLocation>
        <location evidence="1">Cell membrane</location>
        <topology evidence="1">Multi-pass membrane protein</topology>
    </subcellularLocation>
</comment>
<evidence type="ECO:0000256" key="2">
    <source>
        <dbReference type="ARBA" id="ARBA00022475"/>
    </source>
</evidence>
<feature type="transmembrane region" description="Helical" evidence="6">
    <location>
        <begin position="40"/>
        <end position="66"/>
    </location>
</feature>
<feature type="transmembrane region" description="Helical" evidence="6">
    <location>
        <begin position="150"/>
        <end position="176"/>
    </location>
</feature>
<proteinExistence type="predicted"/>
<dbReference type="Pfam" id="PF01810">
    <property type="entry name" value="LysE"/>
    <property type="match status" value="1"/>
</dbReference>
<keyword evidence="2" id="KW-1003">Cell membrane</keyword>
<feature type="transmembrane region" description="Helical" evidence="6">
    <location>
        <begin position="72"/>
        <end position="90"/>
    </location>
</feature>
<feature type="transmembrane region" description="Helical" evidence="6">
    <location>
        <begin position="118"/>
        <end position="138"/>
    </location>
</feature>
<dbReference type="RefSeq" id="WP_251935612.1">
    <property type="nucleotide sequence ID" value="NZ_CP098747.1"/>
</dbReference>
<evidence type="ECO:0000313" key="8">
    <source>
        <dbReference type="Proteomes" id="UP001056291"/>
    </source>
</evidence>
<gene>
    <name evidence="7" type="ORF">NBZ79_03620</name>
</gene>
<dbReference type="PIRSF" id="PIRSF006324">
    <property type="entry name" value="LeuE"/>
    <property type="match status" value="1"/>
</dbReference>
<keyword evidence="8" id="KW-1185">Reference proteome</keyword>
<dbReference type="EMBL" id="CP098747">
    <property type="protein sequence ID" value="USG62061.1"/>
    <property type="molecule type" value="Genomic_DNA"/>
</dbReference>
<evidence type="ECO:0000256" key="4">
    <source>
        <dbReference type="ARBA" id="ARBA00022989"/>
    </source>
</evidence>
<organism evidence="7 8">
    <name type="scientific">Sneathiella marina</name>
    <dbReference type="NCBI Taxonomy" id="2950108"/>
    <lineage>
        <taxon>Bacteria</taxon>
        <taxon>Pseudomonadati</taxon>
        <taxon>Pseudomonadota</taxon>
        <taxon>Alphaproteobacteria</taxon>
        <taxon>Sneathiellales</taxon>
        <taxon>Sneathiellaceae</taxon>
        <taxon>Sneathiella</taxon>
    </lineage>
</organism>
<keyword evidence="3 6" id="KW-0812">Transmembrane</keyword>
<dbReference type="PANTHER" id="PTHR30086:SF20">
    <property type="entry name" value="ARGININE EXPORTER PROTEIN ARGO-RELATED"/>
    <property type="match status" value="1"/>
</dbReference>
<dbReference type="PANTHER" id="PTHR30086">
    <property type="entry name" value="ARGININE EXPORTER PROTEIN ARGO"/>
    <property type="match status" value="1"/>
</dbReference>
<evidence type="ECO:0000313" key="7">
    <source>
        <dbReference type="EMBL" id="USG62061.1"/>
    </source>
</evidence>
<dbReference type="Proteomes" id="UP001056291">
    <property type="component" value="Chromosome"/>
</dbReference>